<evidence type="ECO:0000313" key="2">
    <source>
        <dbReference type="Proteomes" id="UP000807025"/>
    </source>
</evidence>
<dbReference type="EMBL" id="MU154780">
    <property type="protein sequence ID" value="KAF9487414.1"/>
    <property type="molecule type" value="Genomic_DNA"/>
</dbReference>
<dbReference type="Gene3D" id="3.30.40.10">
    <property type="entry name" value="Zinc/RING finger domain, C3HC4 (zinc finger)"/>
    <property type="match status" value="1"/>
</dbReference>
<evidence type="ECO:0000313" key="1">
    <source>
        <dbReference type="EMBL" id="KAF9487414.1"/>
    </source>
</evidence>
<dbReference type="OrthoDB" id="6105938at2759"/>
<name>A0A9P5ZGQ4_PLEER</name>
<comment type="caution">
    <text evidence="1">The sequence shown here is derived from an EMBL/GenBank/DDBJ whole genome shotgun (WGS) entry which is preliminary data.</text>
</comment>
<sequence length="131" mass="15429">MPSTVTLTGLQKGHKKRYEKVLQHNLPMEGTLTEIQQVLSETIEVLTCEICNRIMEKPHMCEVQIVRLMLTCGHLYYEECLVTKFHEKITNILSGMDMLYIQDRIGRNPEQFTNYLVLKKSMYWEEADKVF</sequence>
<protein>
    <submittedName>
        <fullName evidence="1">Uncharacterized protein</fullName>
    </submittedName>
</protein>
<dbReference type="AlphaFoldDB" id="A0A9P5ZGQ4"/>
<gene>
    <name evidence="1" type="ORF">BDN71DRAFT_1436871</name>
</gene>
<organism evidence="1 2">
    <name type="scientific">Pleurotus eryngii</name>
    <name type="common">Boletus of the steppes</name>
    <dbReference type="NCBI Taxonomy" id="5323"/>
    <lineage>
        <taxon>Eukaryota</taxon>
        <taxon>Fungi</taxon>
        <taxon>Dikarya</taxon>
        <taxon>Basidiomycota</taxon>
        <taxon>Agaricomycotina</taxon>
        <taxon>Agaricomycetes</taxon>
        <taxon>Agaricomycetidae</taxon>
        <taxon>Agaricales</taxon>
        <taxon>Pleurotineae</taxon>
        <taxon>Pleurotaceae</taxon>
        <taxon>Pleurotus</taxon>
    </lineage>
</organism>
<dbReference type="SUPFAM" id="SSF57850">
    <property type="entry name" value="RING/U-box"/>
    <property type="match status" value="1"/>
</dbReference>
<dbReference type="Proteomes" id="UP000807025">
    <property type="component" value="Unassembled WGS sequence"/>
</dbReference>
<dbReference type="InterPro" id="IPR013083">
    <property type="entry name" value="Znf_RING/FYVE/PHD"/>
</dbReference>
<proteinExistence type="predicted"/>
<keyword evidence="2" id="KW-1185">Reference proteome</keyword>
<accession>A0A9P5ZGQ4</accession>
<reference evidence="1" key="1">
    <citation type="submission" date="2020-11" db="EMBL/GenBank/DDBJ databases">
        <authorList>
            <consortium name="DOE Joint Genome Institute"/>
            <person name="Ahrendt S."/>
            <person name="Riley R."/>
            <person name="Andreopoulos W."/>
            <person name="Labutti K."/>
            <person name="Pangilinan J."/>
            <person name="Ruiz-Duenas F.J."/>
            <person name="Barrasa J.M."/>
            <person name="Sanchez-Garcia M."/>
            <person name="Camarero S."/>
            <person name="Miyauchi S."/>
            <person name="Serrano A."/>
            <person name="Linde D."/>
            <person name="Babiker R."/>
            <person name="Drula E."/>
            <person name="Ayuso-Fernandez I."/>
            <person name="Pacheco R."/>
            <person name="Padilla G."/>
            <person name="Ferreira P."/>
            <person name="Barriuso J."/>
            <person name="Kellner H."/>
            <person name="Castanera R."/>
            <person name="Alfaro M."/>
            <person name="Ramirez L."/>
            <person name="Pisabarro A.G."/>
            <person name="Kuo A."/>
            <person name="Tritt A."/>
            <person name="Lipzen A."/>
            <person name="He G."/>
            <person name="Yan M."/>
            <person name="Ng V."/>
            <person name="Cullen D."/>
            <person name="Martin F."/>
            <person name="Rosso M.-N."/>
            <person name="Henrissat B."/>
            <person name="Hibbett D."/>
            <person name="Martinez A.T."/>
            <person name="Grigoriev I.V."/>
        </authorList>
    </citation>
    <scope>NUCLEOTIDE SEQUENCE</scope>
    <source>
        <strain evidence="1">ATCC 90797</strain>
    </source>
</reference>